<dbReference type="AlphaFoldDB" id="A0A832RTZ8"/>
<accession>A0A832RTZ8</accession>
<evidence type="ECO:0000313" key="2">
    <source>
        <dbReference type="Proteomes" id="UP000600363"/>
    </source>
</evidence>
<dbReference type="RefSeq" id="WP_042684772.1">
    <property type="nucleotide sequence ID" value="NZ_DUIH01000021.1"/>
</dbReference>
<proteinExistence type="predicted"/>
<gene>
    <name evidence="1" type="ORF">HA299_06260</name>
</gene>
<organism evidence="1 2">
    <name type="scientific">Methermicoccus shengliensis</name>
    <dbReference type="NCBI Taxonomy" id="660064"/>
    <lineage>
        <taxon>Archaea</taxon>
        <taxon>Methanobacteriati</taxon>
        <taxon>Methanobacteriota</taxon>
        <taxon>Stenosarchaea group</taxon>
        <taxon>Methanomicrobia</taxon>
        <taxon>Methanosarcinales</taxon>
        <taxon>Methermicoccaceae</taxon>
        <taxon>Methermicoccus</taxon>
    </lineage>
</organism>
<reference evidence="1" key="1">
    <citation type="journal article" date="2020" name="bioRxiv">
        <title>A rank-normalized archaeal taxonomy based on genome phylogeny resolves widespread incomplete and uneven classifications.</title>
        <authorList>
            <person name="Rinke C."/>
            <person name="Chuvochina M."/>
            <person name="Mussig A.J."/>
            <person name="Chaumeil P.-A."/>
            <person name="Waite D.W."/>
            <person name="Whitman W.B."/>
            <person name="Parks D.H."/>
            <person name="Hugenholtz P."/>
        </authorList>
    </citation>
    <scope>NUCLEOTIDE SEQUENCE</scope>
    <source>
        <strain evidence="1">UBA12518</strain>
    </source>
</reference>
<protein>
    <submittedName>
        <fullName evidence="1">Uncharacterized protein</fullName>
    </submittedName>
</protein>
<evidence type="ECO:0000313" key="1">
    <source>
        <dbReference type="EMBL" id="HIH70195.1"/>
    </source>
</evidence>
<comment type="caution">
    <text evidence="1">The sequence shown here is derived from an EMBL/GenBank/DDBJ whole genome shotgun (WGS) entry which is preliminary data.</text>
</comment>
<sequence>MEYYTDNKLYQFLRNSYKFKFSDINVWELIYGDKFSTPKLLVLVAGVHMEESYKNLYDIFNKESYARLKYLSEKSGLPFICIAFEVGVEEIDKVYFAEQCGEFRELTLNELKEIFQTYDLPIKDSTTQKYLNDKTSSAYHNWQRDNLGDEITVSDIDLWIIHLNSNIPIAILEIKRSKIPLDSWTPYKNDYPNFKLISNLCNMSNIKFKIVYYHMGEGTTYRPEDISKVKVFDVNFKKDPPISSPGRIISLLDFIISEEWITNE</sequence>
<name>A0A832RTZ8_9EURY</name>
<dbReference type="EMBL" id="DUIH01000021">
    <property type="protein sequence ID" value="HIH70195.1"/>
    <property type="molecule type" value="Genomic_DNA"/>
</dbReference>
<dbReference type="Proteomes" id="UP000600363">
    <property type="component" value="Unassembled WGS sequence"/>
</dbReference>